<dbReference type="PANTHER" id="PTHR30135">
    <property type="entry name" value="UNCHARACTERIZED PROTEIN YVCK-RELATED"/>
    <property type="match status" value="1"/>
</dbReference>
<dbReference type="Pfam" id="PF01933">
    <property type="entry name" value="CofD"/>
    <property type="match status" value="1"/>
</dbReference>
<dbReference type="SUPFAM" id="SSF142338">
    <property type="entry name" value="CofD-like"/>
    <property type="match status" value="1"/>
</dbReference>
<dbReference type="EMBL" id="LCJR01000022">
    <property type="protein sequence ID" value="KKT81309.1"/>
    <property type="molecule type" value="Genomic_DNA"/>
</dbReference>
<dbReference type="GO" id="GO:0043743">
    <property type="term" value="F:LPPG:FO 2-phospho-L-lactate transferase activity"/>
    <property type="evidence" value="ECO:0007669"/>
    <property type="project" value="InterPro"/>
</dbReference>
<evidence type="ECO:0000313" key="2">
    <source>
        <dbReference type="EMBL" id="KKT81309.1"/>
    </source>
</evidence>
<evidence type="ECO:0000256" key="1">
    <source>
        <dbReference type="ARBA" id="ARBA00022490"/>
    </source>
</evidence>
<dbReference type="PANTHER" id="PTHR30135:SF3">
    <property type="entry name" value="GLUCONEOGENESIS FACTOR-RELATED"/>
    <property type="match status" value="1"/>
</dbReference>
<dbReference type="AlphaFoldDB" id="A0A0G1NAS2"/>
<keyword evidence="1" id="KW-0963">Cytoplasm</keyword>
<dbReference type="NCBIfam" id="TIGR01826">
    <property type="entry name" value="CofD_related"/>
    <property type="match status" value="1"/>
</dbReference>
<organism evidence="2 3">
    <name type="scientific">Candidatus Yanofskybacteria bacterium GW2011_GWA2_44_9</name>
    <dbReference type="NCBI Taxonomy" id="1619025"/>
    <lineage>
        <taxon>Bacteria</taxon>
        <taxon>Candidatus Yanofskyibacteriota</taxon>
    </lineage>
</organism>
<gene>
    <name evidence="2" type="ORF">UW79_C0022G0024</name>
</gene>
<dbReference type="Proteomes" id="UP000034032">
    <property type="component" value="Unassembled WGS sequence"/>
</dbReference>
<dbReference type="Gene3D" id="3.40.50.10680">
    <property type="entry name" value="CofD-like domains"/>
    <property type="match status" value="1"/>
</dbReference>
<comment type="caution">
    <text evidence="2">The sequence shown here is derived from an EMBL/GenBank/DDBJ whole genome shotgun (WGS) entry which is preliminary data.</text>
</comment>
<evidence type="ECO:0008006" key="4">
    <source>
        <dbReference type="Google" id="ProtNLM"/>
    </source>
</evidence>
<evidence type="ECO:0000313" key="3">
    <source>
        <dbReference type="Proteomes" id="UP000034032"/>
    </source>
</evidence>
<proteinExistence type="predicted"/>
<dbReference type="InterPro" id="IPR038136">
    <property type="entry name" value="CofD-like_dom_sf"/>
</dbReference>
<protein>
    <recommendedName>
        <fullName evidence="4">Gluconeogenesis factor</fullName>
    </recommendedName>
</protein>
<dbReference type="PATRIC" id="fig|1619025.3.peg.804"/>
<reference evidence="2 3" key="1">
    <citation type="journal article" date="2015" name="Nature">
        <title>rRNA introns, odd ribosomes, and small enigmatic genomes across a large radiation of phyla.</title>
        <authorList>
            <person name="Brown C.T."/>
            <person name="Hug L.A."/>
            <person name="Thomas B.C."/>
            <person name="Sharon I."/>
            <person name="Castelle C.J."/>
            <person name="Singh A."/>
            <person name="Wilkins M.J."/>
            <person name="Williams K.H."/>
            <person name="Banfield J.F."/>
        </authorList>
    </citation>
    <scope>NUCLEOTIDE SEQUENCE [LARGE SCALE GENOMIC DNA]</scope>
</reference>
<accession>A0A0G1NAS2</accession>
<dbReference type="CDD" id="cd07187">
    <property type="entry name" value="YvcK_like"/>
    <property type="match status" value="1"/>
</dbReference>
<sequence length="303" mass="33334">MPSLLSGLKHNPWLDIAAVVNMFDTGGSSGELRDRFGILPPGDILKCLLALSEDDAVARKILLKRISHNSYPGHTGGNLLLLGLEKVYANYQEAVDSLAQILSVKGRVLPVTLADATLCGKFKDKTVYKGETSIDVGIFEGREVDELFLEPAVKASSQALKAIRDADVMCIGPGSFYTSVLPNFLPVGIKEAIKKSKAPIIFTSNLLTEGMGMRGFTLDKIVKVLERYTGRRINAAIANKKLPSRDVLDKYAQERKHPIVIKNKIKGTKLIRADLWIDTAIARHDSMRLSNLIFGTIHRLLKK</sequence>
<dbReference type="InterPro" id="IPR010119">
    <property type="entry name" value="Gluconeogen_factor"/>
</dbReference>
<name>A0A0G1NAS2_9BACT</name>
<dbReference type="InterPro" id="IPR002882">
    <property type="entry name" value="CofD"/>
</dbReference>